<evidence type="ECO:0000256" key="2">
    <source>
        <dbReference type="ARBA" id="ARBA00004689"/>
    </source>
</evidence>
<dbReference type="InterPro" id="IPR000891">
    <property type="entry name" value="PYR_CT"/>
</dbReference>
<dbReference type="InterPro" id="IPR005668">
    <property type="entry name" value="IPM_Synthase"/>
</dbReference>
<organism evidence="12 13">
    <name type="scientific">Diplocloster agilis</name>
    <dbReference type="NCBI Taxonomy" id="2850323"/>
    <lineage>
        <taxon>Bacteria</taxon>
        <taxon>Bacillati</taxon>
        <taxon>Bacillota</taxon>
        <taxon>Clostridia</taxon>
        <taxon>Lachnospirales</taxon>
        <taxon>Lachnospiraceae</taxon>
        <taxon>Diplocloster</taxon>
    </lineage>
</organism>
<dbReference type="SUPFAM" id="SSF110921">
    <property type="entry name" value="2-isopropylmalate synthase LeuA, allosteric (dimerisation) domain"/>
    <property type="match status" value="1"/>
</dbReference>
<accession>A0A949NI25</accession>
<feature type="binding site" evidence="10">
    <location>
        <position position="40"/>
    </location>
    <ligand>
        <name>Mg(2+)</name>
        <dbReference type="ChEBI" id="CHEBI:18420"/>
    </ligand>
</feature>
<feature type="binding site" evidence="10">
    <location>
        <position position="243"/>
    </location>
    <ligand>
        <name>Mg(2+)</name>
        <dbReference type="ChEBI" id="CHEBI:18420"/>
    </ligand>
</feature>
<dbReference type="AlphaFoldDB" id="A0A949NI25"/>
<name>A0A949NI25_9FIRM</name>
<keyword evidence="13" id="KW-1185">Reference proteome</keyword>
<dbReference type="Gene3D" id="3.20.20.70">
    <property type="entry name" value="Aldolase class I"/>
    <property type="match status" value="1"/>
</dbReference>
<evidence type="ECO:0000256" key="9">
    <source>
        <dbReference type="ARBA" id="ARBA00023304"/>
    </source>
</evidence>
<reference evidence="12" key="1">
    <citation type="submission" date="2021-06" db="EMBL/GenBank/DDBJ databases">
        <title>Description of novel taxa of the family Lachnospiraceae.</title>
        <authorList>
            <person name="Chaplin A.V."/>
            <person name="Sokolova S.R."/>
            <person name="Pikina A.P."/>
            <person name="Korzhanova M."/>
            <person name="Belova V."/>
            <person name="Korostin D."/>
            <person name="Efimov B.A."/>
        </authorList>
    </citation>
    <scope>NUCLEOTIDE SEQUENCE</scope>
    <source>
        <strain evidence="12">ASD5720</strain>
    </source>
</reference>
<dbReference type="PROSITE" id="PS00816">
    <property type="entry name" value="AIPM_HOMOCIT_SYNTH_2"/>
    <property type="match status" value="1"/>
</dbReference>
<comment type="function">
    <text evidence="10">Catalyzes the condensation of the acetyl group of acetyl-CoA with 3-methyl-2-oxobutanoate (2-ketoisovalerate) to form 3-carboxy-3-hydroxy-4-methylpentanoate (2-isopropylmalate).</text>
</comment>
<keyword evidence="7 10" id="KW-0808">Transferase</keyword>
<dbReference type="SUPFAM" id="SSF89000">
    <property type="entry name" value="post-HMGL domain-like"/>
    <property type="match status" value="1"/>
</dbReference>
<sequence length="550" mass="61922">MKNFEKYTRQYFMPPVECMDWAKKDHIDKAPIWCSVDLRDGNQALIVPMSLEQKVEFFQLLVKIGFKEIEVGFPAASETEYQFLRTLIERDLIPEDVTVQVLTQAREHIIRKTFEALKGCPRAVVHVYNSTSVAQREQVFKKSKEEIIKIAVDGAKLLQDLANETDGNFAFEYSPESFSGTEMEFALDICNAVLDVWKPTADNKAIINLPVTVEHAMPHVYASQIEYMCKNMKYRENVVVSLHPHNDRGCGVADSEMGILAGADRIEGTLFGNGERTGNVDIVTLALNMFSQGVDPGLDFSNMPEICEAYEKLTDMRVDVRNPYSGALVFAAFSGSHQDAIAKGMKFREEKEREYWTVPYLPIDPKDVGRSYDGDVIRINSQSGKGGVGYILENNYGLNLPPKMREAVSYMVKSVSDHTHKELQPKEIFDLFKEKYEDITQPYNVEESHFIQKNGITAFVTSTYNWIEHESQASGNGRLDAVSNALKKQYGLNYELVTYQEHALEKSSSSKAIAYVGVQWPNGNISWGAGVDPDIIKASINALVTAINNH</sequence>
<dbReference type="GO" id="GO:0003852">
    <property type="term" value="F:2-isopropylmalate synthase activity"/>
    <property type="evidence" value="ECO:0007669"/>
    <property type="project" value="UniProtKB-UniRule"/>
</dbReference>
<dbReference type="Proteomes" id="UP000712157">
    <property type="component" value="Unassembled WGS sequence"/>
</dbReference>
<dbReference type="InterPro" id="IPR036230">
    <property type="entry name" value="LeuA_allosteric_dom_sf"/>
</dbReference>
<feature type="binding site" evidence="10">
    <location>
        <position position="279"/>
    </location>
    <ligand>
        <name>Mg(2+)</name>
        <dbReference type="ChEBI" id="CHEBI:18420"/>
    </ligand>
</feature>
<feature type="region of interest" description="Regulatory domain" evidence="10">
    <location>
        <begin position="439"/>
        <end position="550"/>
    </location>
</feature>
<dbReference type="InterPro" id="IPR039371">
    <property type="entry name" value="LeuA_N_DRE-TIM"/>
</dbReference>
<comment type="subunit">
    <text evidence="10">Homodimer.</text>
</comment>
<evidence type="ECO:0000313" key="13">
    <source>
        <dbReference type="Proteomes" id="UP000712157"/>
    </source>
</evidence>
<proteinExistence type="inferred from homology"/>
<dbReference type="InterPro" id="IPR013785">
    <property type="entry name" value="Aldolase_TIM"/>
</dbReference>
<comment type="catalytic activity">
    <reaction evidence="1 10">
        <text>3-methyl-2-oxobutanoate + acetyl-CoA + H2O = (2S)-2-isopropylmalate + CoA + H(+)</text>
        <dbReference type="Rhea" id="RHEA:21524"/>
        <dbReference type="ChEBI" id="CHEBI:1178"/>
        <dbReference type="ChEBI" id="CHEBI:11851"/>
        <dbReference type="ChEBI" id="CHEBI:15377"/>
        <dbReference type="ChEBI" id="CHEBI:15378"/>
        <dbReference type="ChEBI" id="CHEBI:57287"/>
        <dbReference type="ChEBI" id="CHEBI:57288"/>
        <dbReference type="EC" id="2.3.3.13"/>
    </reaction>
</comment>
<evidence type="ECO:0000256" key="4">
    <source>
        <dbReference type="ARBA" id="ARBA00012973"/>
    </source>
</evidence>
<feature type="domain" description="Pyruvate carboxyltransferase" evidence="11">
    <location>
        <begin position="31"/>
        <end position="304"/>
    </location>
</feature>
<evidence type="ECO:0000256" key="8">
    <source>
        <dbReference type="ARBA" id="ARBA00022723"/>
    </source>
</evidence>
<keyword evidence="9 10" id="KW-0100">Branched-chain amino acid biosynthesis</keyword>
<dbReference type="PANTHER" id="PTHR46911:SF1">
    <property type="entry name" value="2-ISOPROPYLMALATE SYNTHASE"/>
    <property type="match status" value="1"/>
</dbReference>
<dbReference type="InterPro" id="IPR002034">
    <property type="entry name" value="AIPM/Hcit_synth_CS"/>
</dbReference>
<dbReference type="RefSeq" id="WP_158343148.1">
    <property type="nucleotide sequence ID" value="NZ_JAHQCW010000054.1"/>
</dbReference>
<dbReference type="Gene3D" id="3.30.160.270">
    <property type="match status" value="1"/>
</dbReference>
<dbReference type="GO" id="GO:0009098">
    <property type="term" value="P:L-leucine biosynthetic process"/>
    <property type="evidence" value="ECO:0007669"/>
    <property type="project" value="UniProtKB-UniRule"/>
</dbReference>
<evidence type="ECO:0000256" key="6">
    <source>
        <dbReference type="ARBA" id="ARBA00022605"/>
    </source>
</evidence>
<dbReference type="PROSITE" id="PS00815">
    <property type="entry name" value="AIPM_HOMOCIT_SYNTH_1"/>
    <property type="match status" value="1"/>
</dbReference>
<dbReference type="InterPro" id="IPR013709">
    <property type="entry name" value="2-isopropylmalate_synth_dimer"/>
</dbReference>
<dbReference type="InterPro" id="IPR054692">
    <property type="entry name" value="LeuA-like_post-cat"/>
</dbReference>
<gene>
    <name evidence="10" type="primary">leuA</name>
    <name evidence="12" type="ORF">KTH89_22190</name>
</gene>
<dbReference type="Pfam" id="PF22615">
    <property type="entry name" value="IPMS_D2"/>
    <property type="match status" value="1"/>
</dbReference>
<comment type="cofactor">
    <cofactor evidence="10">
        <name>Mg(2+)</name>
        <dbReference type="ChEBI" id="CHEBI:18420"/>
    </cofactor>
</comment>
<keyword evidence="10" id="KW-0963">Cytoplasm</keyword>
<evidence type="ECO:0000256" key="10">
    <source>
        <dbReference type="HAMAP-Rule" id="MF_00572"/>
    </source>
</evidence>
<dbReference type="SMART" id="SM00917">
    <property type="entry name" value="LeuA_dimer"/>
    <property type="match status" value="1"/>
</dbReference>
<keyword evidence="6 10" id="KW-0028">Amino-acid biosynthesis</keyword>
<keyword evidence="8 10" id="KW-0479">Metal-binding</keyword>
<dbReference type="CDD" id="cd07942">
    <property type="entry name" value="DRE_TIM_LeuA"/>
    <property type="match status" value="1"/>
</dbReference>
<comment type="pathway">
    <text evidence="2 10">Amino-acid biosynthesis; L-leucine biosynthesis; L-leucine from 3-methyl-2-oxobutanoate: step 1/4.</text>
</comment>
<comment type="subcellular location">
    <subcellularLocation>
        <location evidence="10">Cytoplasm</location>
    </subcellularLocation>
</comment>
<dbReference type="GO" id="GO:0005737">
    <property type="term" value="C:cytoplasm"/>
    <property type="evidence" value="ECO:0007669"/>
    <property type="project" value="UniProtKB-SubCell"/>
</dbReference>
<dbReference type="GO" id="GO:0003985">
    <property type="term" value="F:acetyl-CoA C-acetyltransferase activity"/>
    <property type="evidence" value="ECO:0007669"/>
    <property type="project" value="UniProtKB-UniRule"/>
</dbReference>
<dbReference type="SUPFAM" id="SSF51569">
    <property type="entry name" value="Aldolase"/>
    <property type="match status" value="1"/>
</dbReference>
<dbReference type="EC" id="2.3.3.13" evidence="4 10"/>
<evidence type="ECO:0000256" key="1">
    <source>
        <dbReference type="ARBA" id="ARBA00000064"/>
    </source>
</evidence>
<dbReference type="EMBL" id="JAHQCW010000054">
    <property type="protein sequence ID" value="MBU9739248.1"/>
    <property type="molecule type" value="Genomic_DNA"/>
</dbReference>
<evidence type="ECO:0000313" key="12">
    <source>
        <dbReference type="EMBL" id="MBU9739248.1"/>
    </source>
</evidence>
<evidence type="ECO:0000259" key="11">
    <source>
        <dbReference type="PROSITE" id="PS50991"/>
    </source>
</evidence>
<comment type="caution">
    <text evidence="12">The sequence shown here is derived from an EMBL/GenBank/DDBJ whole genome shotgun (WGS) entry which is preliminary data.</text>
</comment>
<evidence type="ECO:0000256" key="7">
    <source>
        <dbReference type="ARBA" id="ARBA00022679"/>
    </source>
</evidence>
<evidence type="ECO:0000256" key="5">
    <source>
        <dbReference type="ARBA" id="ARBA00022430"/>
    </source>
</evidence>
<keyword evidence="5 10" id="KW-0432">Leucine biosynthesis</keyword>
<dbReference type="Pfam" id="PF00682">
    <property type="entry name" value="HMGL-like"/>
    <property type="match status" value="1"/>
</dbReference>
<keyword evidence="10" id="KW-0460">Magnesium</keyword>
<comment type="similarity">
    <text evidence="3 10">Belongs to the alpha-IPM synthase/homocitrate synthase family. LeuA type 2 subfamily.</text>
</comment>
<feature type="binding site" evidence="10">
    <location>
        <position position="245"/>
    </location>
    <ligand>
        <name>Mg(2+)</name>
        <dbReference type="ChEBI" id="CHEBI:18420"/>
    </ligand>
</feature>
<dbReference type="Pfam" id="PF08502">
    <property type="entry name" value="LeuA_dimer"/>
    <property type="match status" value="1"/>
</dbReference>
<dbReference type="HAMAP" id="MF_00572">
    <property type="entry name" value="LeuA_type2"/>
    <property type="match status" value="1"/>
</dbReference>
<protein>
    <recommendedName>
        <fullName evidence="4 10">2-isopropylmalate synthase</fullName>
        <ecNumber evidence="4 10">2.3.3.13</ecNumber>
    </recommendedName>
    <alternativeName>
        <fullName evidence="10">Alpha-IPM synthase</fullName>
    </alternativeName>
    <alternativeName>
        <fullName evidence="10">Alpha-isopropylmalate synthase</fullName>
    </alternativeName>
</protein>
<dbReference type="PROSITE" id="PS50991">
    <property type="entry name" value="PYR_CT"/>
    <property type="match status" value="1"/>
</dbReference>
<dbReference type="GO" id="GO:0000287">
    <property type="term" value="F:magnesium ion binding"/>
    <property type="evidence" value="ECO:0007669"/>
    <property type="project" value="UniProtKB-UniRule"/>
</dbReference>
<evidence type="ECO:0000256" key="3">
    <source>
        <dbReference type="ARBA" id="ARBA00009767"/>
    </source>
</evidence>
<dbReference type="NCBIfam" id="NF002991">
    <property type="entry name" value="PRK03739.1"/>
    <property type="match status" value="1"/>
</dbReference>
<dbReference type="PANTHER" id="PTHR46911">
    <property type="match status" value="1"/>
</dbReference>